<organism evidence="1 2">
    <name type="scientific">Naganishia adeliensis</name>
    <dbReference type="NCBI Taxonomy" id="92952"/>
    <lineage>
        <taxon>Eukaryota</taxon>
        <taxon>Fungi</taxon>
        <taxon>Dikarya</taxon>
        <taxon>Basidiomycota</taxon>
        <taxon>Agaricomycotina</taxon>
        <taxon>Tremellomycetes</taxon>
        <taxon>Filobasidiales</taxon>
        <taxon>Filobasidiaceae</taxon>
        <taxon>Naganishia</taxon>
    </lineage>
</organism>
<proteinExistence type="predicted"/>
<reference evidence="1" key="1">
    <citation type="submission" date="2023-04" db="EMBL/GenBank/DDBJ databases">
        <title>Draft Genome sequencing of Naganishia species isolated from polar environments using Oxford Nanopore Technology.</title>
        <authorList>
            <person name="Leo P."/>
            <person name="Venkateswaran K."/>
        </authorList>
    </citation>
    <scope>NUCLEOTIDE SEQUENCE</scope>
    <source>
        <strain evidence="1">MNA-CCFEE 5262</strain>
    </source>
</reference>
<accession>A0ACC2VHP9</accession>
<protein>
    <submittedName>
        <fullName evidence="1">Uncharacterized protein</fullName>
    </submittedName>
</protein>
<comment type="caution">
    <text evidence="1">The sequence shown here is derived from an EMBL/GenBank/DDBJ whole genome shotgun (WGS) entry which is preliminary data.</text>
</comment>
<keyword evidence="2" id="KW-1185">Reference proteome</keyword>
<sequence>MPLTRSTSQKSLTTPSRPTEDVDNFSTTATPVRRNKRTLASAQTPLKTPTPRKKAKNAGSPATPAEGTPVKPLPVFQLTDATKDASRMIPGKLGFDFEQAKRHLCSVDGRFGTLFERLKCKPFENLEAVDPFRSLCTSIVGQQVSWLAARAINHRFRRLFDPSLPEKADDKTSEGWGASQTSFPSPEDVLQLDIPQLKSAGLSTRKAEYGELFILSEGTHHLTPAAVLSLAEHFASNKLSATFLETAPISDVSKALIDIRGIGQWTVDMFLMFTLRRPDVLPVGDLGVQKGLMKWVLAAHGVAPQTRGKEENPFLEPGEVSSVVPTVEPKSPEAALPTDNIAFAGEPEEQRVKEEEVVKKSLLSFPADGDPDVACPLPDGFSVDVLRSRMSGKKLKGGAYLSPDEMAHLTKNWAPYRSLGVYYMWAVEEESS</sequence>
<evidence type="ECO:0000313" key="2">
    <source>
        <dbReference type="Proteomes" id="UP001230649"/>
    </source>
</evidence>
<gene>
    <name evidence="1" type="ORF">QFC20_005834</name>
</gene>
<dbReference type="EMBL" id="JASBWS010000088">
    <property type="protein sequence ID" value="KAJ9098919.1"/>
    <property type="molecule type" value="Genomic_DNA"/>
</dbReference>
<dbReference type="Proteomes" id="UP001230649">
    <property type="component" value="Unassembled WGS sequence"/>
</dbReference>
<name>A0ACC2VHP9_9TREE</name>
<evidence type="ECO:0000313" key="1">
    <source>
        <dbReference type="EMBL" id="KAJ9098919.1"/>
    </source>
</evidence>